<dbReference type="PROSITE" id="PS01154">
    <property type="entry name" value="RNA_POL_L_13KD"/>
    <property type="match status" value="1"/>
</dbReference>
<evidence type="ECO:0000259" key="6">
    <source>
        <dbReference type="Pfam" id="PF13656"/>
    </source>
</evidence>
<comment type="similarity">
    <text evidence="5">Belongs to the archaeal Rpo11/eukaryotic RPB11/RPC19 RNA polymerase subunit family.</text>
</comment>
<sequence>MEEKNYYEHMRTLTHATFCFENEDHTLGNCLRCILLQKEGVEFAGYTVPHPTQAEINLRIQTTGEPAINILKDSLDDLSNICDIMLNKFDSVVKRVY</sequence>
<dbReference type="InterPro" id="IPR008193">
    <property type="entry name" value="RNA_pol_Rpb11_13-16kDa_CS"/>
</dbReference>
<proteinExistence type="inferred from homology"/>
<dbReference type="GO" id="GO:0003677">
    <property type="term" value="F:DNA binding"/>
    <property type="evidence" value="ECO:0007669"/>
    <property type="project" value="InterPro"/>
</dbReference>
<evidence type="ECO:0000256" key="3">
    <source>
        <dbReference type="ARBA" id="ARBA00023163"/>
    </source>
</evidence>
<dbReference type="InterPro" id="IPR033898">
    <property type="entry name" value="RNAP_AC19"/>
</dbReference>
<evidence type="ECO:0000256" key="5">
    <source>
        <dbReference type="ARBA" id="ARBA00025751"/>
    </source>
</evidence>
<evidence type="ECO:0000256" key="1">
    <source>
        <dbReference type="ARBA" id="ARBA00004123"/>
    </source>
</evidence>
<dbReference type="GO" id="GO:0046983">
    <property type="term" value="F:protein dimerization activity"/>
    <property type="evidence" value="ECO:0007669"/>
    <property type="project" value="InterPro"/>
</dbReference>
<keyword evidence="3" id="KW-0804">Transcription</keyword>
<evidence type="ECO:0000256" key="4">
    <source>
        <dbReference type="ARBA" id="ARBA00023242"/>
    </source>
</evidence>
<comment type="subcellular location">
    <subcellularLocation>
        <location evidence="1">Nucleus</location>
    </subcellularLocation>
</comment>
<gene>
    <name evidence="7" type="ORF">PVIIG_02263</name>
</gene>
<dbReference type="EMBL" id="KQ234373">
    <property type="protein sequence ID" value="KMZ78264.1"/>
    <property type="molecule type" value="Genomic_DNA"/>
</dbReference>
<keyword evidence="4" id="KW-0539">Nucleus</keyword>
<dbReference type="Proteomes" id="UP000053562">
    <property type="component" value="Unassembled WGS sequence"/>
</dbReference>
<accession>A0A0J9S698</accession>
<dbReference type="GO" id="GO:0006362">
    <property type="term" value="P:transcription elongation by RNA polymerase I"/>
    <property type="evidence" value="ECO:0007669"/>
    <property type="project" value="TreeGrafter"/>
</dbReference>
<protein>
    <submittedName>
        <fullName evidence="7">RNA polymerase Rpb3/Rpb11 dimerization domain-containing protein</fullName>
    </submittedName>
</protein>
<keyword evidence="2" id="KW-0240">DNA-directed RNA polymerase</keyword>
<reference evidence="7 8" key="1">
    <citation type="submission" date="2011-08" db="EMBL/GenBank/DDBJ databases">
        <title>The Genome Sequence of Plasmodium vivax India VII.</title>
        <authorList>
            <consortium name="The Broad Institute Genome Sequencing Platform"/>
            <consortium name="The Broad Institute Genome Sequencing Center for Infectious Disease"/>
            <person name="Neafsey D."/>
            <person name="Carlton J."/>
            <person name="Barnwell J."/>
            <person name="Collins W."/>
            <person name="Escalante A."/>
            <person name="Mullikin J."/>
            <person name="Saul A."/>
            <person name="Guigo R."/>
            <person name="Camara F."/>
            <person name="Young S.K."/>
            <person name="Zeng Q."/>
            <person name="Gargeya S."/>
            <person name="Fitzgerald M."/>
            <person name="Haas B."/>
            <person name="Abouelleil A."/>
            <person name="Alvarado L."/>
            <person name="Arachchi H.M."/>
            <person name="Berlin A."/>
            <person name="Brown A."/>
            <person name="Chapman S.B."/>
            <person name="Chen Z."/>
            <person name="Dunbar C."/>
            <person name="Freedman E."/>
            <person name="Gearin G."/>
            <person name="Gellesch M."/>
            <person name="Goldberg J."/>
            <person name="Griggs A."/>
            <person name="Gujja S."/>
            <person name="Heiman D."/>
            <person name="Howarth C."/>
            <person name="Larson L."/>
            <person name="Lui A."/>
            <person name="MacDonald P.J.P."/>
            <person name="Montmayeur A."/>
            <person name="Murphy C."/>
            <person name="Neiman D."/>
            <person name="Pearson M."/>
            <person name="Priest M."/>
            <person name="Roberts A."/>
            <person name="Saif S."/>
            <person name="Shea T."/>
            <person name="Shenoy N."/>
            <person name="Sisk P."/>
            <person name="Stolte C."/>
            <person name="Sykes S."/>
            <person name="Wortman J."/>
            <person name="Nusbaum C."/>
            <person name="Birren B."/>
        </authorList>
    </citation>
    <scope>NUCLEOTIDE SEQUENCE [LARGE SCALE GENOMIC DNA]</scope>
    <source>
        <strain evidence="7 8">India VII</strain>
    </source>
</reference>
<dbReference type="InterPro" id="IPR022905">
    <property type="entry name" value="Rpo11-like"/>
</dbReference>
<dbReference type="InterPro" id="IPR036603">
    <property type="entry name" value="RBP11-like"/>
</dbReference>
<dbReference type="GO" id="GO:0005666">
    <property type="term" value="C:RNA polymerase III complex"/>
    <property type="evidence" value="ECO:0007669"/>
    <property type="project" value="TreeGrafter"/>
</dbReference>
<dbReference type="InterPro" id="IPR009025">
    <property type="entry name" value="RBP11-like_dimer"/>
</dbReference>
<dbReference type="AlphaFoldDB" id="A0A0J9S698"/>
<feature type="domain" description="DNA-directed RNA polymerase RBP11-like dimerisation" evidence="6">
    <location>
        <begin position="16"/>
        <end position="87"/>
    </location>
</feature>
<dbReference type="PANTHER" id="PTHR13946">
    <property type="entry name" value="DNA-DIRECTED RNA POLYMERASE I,II,III"/>
    <property type="match status" value="1"/>
</dbReference>
<dbReference type="CDD" id="cd07029">
    <property type="entry name" value="RNAP_I_III_AC19"/>
    <property type="match status" value="1"/>
</dbReference>
<evidence type="ECO:0000256" key="2">
    <source>
        <dbReference type="ARBA" id="ARBA00022478"/>
    </source>
</evidence>
<dbReference type="GO" id="GO:0003899">
    <property type="term" value="F:DNA-directed RNA polymerase activity"/>
    <property type="evidence" value="ECO:0007669"/>
    <property type="project" value="InterPro"/>
</dbReference>
<dbReference type="SUPFAM" id="SSF55257">
    <property type="entry name" value="RBP11-like subunits of RNA polymerase"/>
    <property type="match status" value="1"/>
</dbReference>
<dbReference type="GO" id="GO:0005736">
    <property type="term" value="C:RNA polymerase I complex"/>
    <property type="evidence" value="ECO:0007669"/>
    <property type="project" value="TreeGrafter"/>
</dbReference>
<evidence type="ECO:0000313" key="8">
    <source>
        <dbReference type="Proteomes" id="UP000053562"/>
    </source>
</evidence>
<name>A0A0J9S698_PLAVI</name>
<dbReference type="PANTHER" id="PTHR13946:SF28">
    <property type="entry name" value="DNA-DIRECTED RNA POLYMERASES I AND III SUBUNIT RPAC2"/>
    <property type="match status" value="1"/>
</dbReference>
<evidence type="ECO:0000313" key="7">
    <source>
        <dbReference type="EMBL" id="KMZ78264.1"/>
    </source>
</evidence>
<organism evidence="7 8">
    <name type="scientific">Plasmodium vivax India VII</name>
    <dbReference type="NCBI Taxonomy" id="1077284"/>
    <lineage>
        <taxon>Eukaryota</taxon>
        <taxon>Sar</taxon>
        <taxon>Alveolata</taxon>
        <taxon>Apicomplexa</taxon>
        <taxon>Aconoidasida</taxon>
        <taxon>Haemosporida</taxon>
        <taxon>Plasmodiidae</taxon>
        <taxon>Plasmodium</taxon>
        <taxon>Plasmodium (Plasmodium)</taxon>
    </lineage>
</organism>
<dbReference type="Pfam" id="PF13656">
    <property type="entry name" value="RNA_pol_L_2"/>
    <property type="match status" value="1"/>
</dbReference>
<dbReference type="HAMAP" id="MF_00261">
    <property type="entry name" value="RNApol_arch_Rpo11"/>
    <property type="match status" value="1"/>
</dbReference>
<dbReference type="GO" id="GO:0006383">
    <property type="term" value="P:transcription by RNA polymerase III"/>
    <property type="evidence" value="ECO:0007669"/>
    <property type="project" value="TreeGrafter"/>
</dbReference>
<dbReference type="Gene3D" id="3.30.1360.10">
    <property type="entry name" value="RNA polymerase, RBP11-like subunit"/>
    <property type="match status" value="1"/>
</dbReference>
<dbReference type="OrthoDB" id="510325at2759"/>